<dbReference type="InterPro" id="IPR020568">
    <property type="entry name" value="Ribosomal_Su5_D2-typ_SF"/>
</dbReference>
<gene>
    <name evidence="3" type="ORF">PCAR00345_LOCUS36935</name>
</gene>
<dbReference type="Pfam" id="PF01205">
    <property type="entry name" value="Impact_N"/>
    <property type="match status" value="1"/>
</dbReference>
<proteinExistence type="inferred from homology"/>
<dbReference type="AlphaFoldDB" id="A0A7S4FB89"/>
<dbReference type="PANTHER" id="PTHR16301:SF25">
    <property type="entry name" value="PROTEIN IMPACT"/>
    <property type="match status" value="1"/>
</dbReference>
<name>A0A7S4FB89_CHRCT</name>
<dbReference type="InterPro" id="IPR036956">
    <property type="entry name" value="Impact_N_sf"/>
</dbReference>
<accession>A0A7S4FB89</accession>
<dbReference type="GO" id="GO:0005737">
    <property type="term" value="C:cytoplasm"/>
    <property type="evidence" value="ECO:0007669"/>
    <property type="project" value="TreeGrafter"/>
</dbReference>
<comment type="similarity">
    <text evidence="1">Belongs to the IMPACT family.</text>
</comment>
<dbReference type="EMBL" id="HBIZ01058902">
    <property type="protein sequence ID" value="CAE0784230.1"/>
    <property type="molecule type" value="Transcribed_RNA"/>
</dbReference>
<dbReference type="GO" id="GO:0006446">
    <property type="term" value="P:regulation of translational initiation"/>
    <property type="evidence" value="ECO:0007669"/>
    <property type="project" value="TreeGrafter"/>
</dbReference>
<reference evidence="3" key="1">
    <citation type="submission" date="2021-01" db="EMBL/GenBank/DDBJ databases">
        <authorList>
            <person name="Corre E."/>
            <person name="Pelletier E."/>
            <person name="Niang G."/>
            <person name="Scheremetjew M."/>
            <person name="Finn R."/>
            <person name="Kale V."/>
            <person name="Holt S."/>
            <person name="Cochrane G."/>
            <person name="Meng A."/>
            <person name="Brown T."/>
            <person name="Cohen L."/>
        </authorList>
    </citation>
    <scope>NUCLEOTIDE SEQUENCE</scope>
    <source>
        <strain evidence="3">CCMP645</strain>
    </source>
</reference>
<dbReference type="PANTHER" id="PTHR16301">
    <property type="entry name" value="IMPACT-RELATED"/>
    <property type="match status" value="1"/>
</dbReference>
<organism evidence="3">
    <name type="scientific">Chrysotila carterae</name>
    <name type="common">Marine alga</name>
    <name type="synonym">Syracosphaera carterae</name>
    <dbReference type="NCBI Taxonomy" id="13221"/>
    <lineage>
        <taxon>Eukaryota</taxon>
        <taxon>Haptista</taxon>
        <taxon>Haptophyta</taxon>
        <taxon>Prymnesiophyceae</taxon>
        <taxon>Isochrysidales</taxon>
        <taxon>Isochrysidaceae</taxon>
        <taxon>Chrysotila</taxon>
    </lineage>
</organism>
<evidence type="ECO:0000313" key="3">
    <source>
        <dbReference type="EMBL" id="CAE0784230.1"/>
    </source>
</evidence>
<evidence type="ECO:0000256" key="1">
    <source>
        <dbReference type="ARBA" id="ARBA00007665"/>
    </source>
</evidence>
<dbReference type="Gene3D" id="3.30.230.30">
    <property type="entry name" value="Impact, N-terminal domain"/>
    <property type="match status" value="1"/>
</dbReference>
<dbReference type="InterPro" id="IPR023582">
    <property type="entry name" value="Impact"/>
</dbReference>
<dbReference type="SUPFAM" id="SSF54211">
    <property type="entry name" value="Ribosomal protein S5 domain 2-like"/>
    <property type="match status" value="1"/>
</dbReference>
<evidence type="ECO:0000259" key="2">
    <source>
        <dbReference type="Pfam" id="PF01205"/>
    </source>
</evidence>
<feature type="domain" description="Impact N-terminal" evidence="2">
    <location>
        <begin position="120"/>
        <end position="225"/>
    </location>
</feature>
<sequence length="246" mass="27249">MHYPYARSTCFPPAKRFPTGLLQLHTTTQSGASFLFGRLRNYFEDDEAGGQRDAVLHSSLLADAVEEAEADAVIAASNEFTFQPSTSHYGQRVRHFDAASASPENEVDLVHGEPVTPPGKSTFQAHFARVSTANQVQWAIRRLLEDRKVGRATHNIIAYRYFDAQRGVQVSDNDDDGENAAGGRLAALLELMDANNVLIIVSRWYGGIHLGPDRFKYISNCARALLESQGHGNFNDKRSSGLKKKR</sequence>
<dbReference type="InterPro" id="IPR001498">
    <property type="entry name" value="Impact_N"/>
</dbReference>
<protein>
    <recommendedName>
        <fullName evidence="2">Impact N-terminal domain-containing protein</fullName>
    </recommendedName>
</protein>
<dbReference type="GO" id="GO:0140469">
    <property type="term" value="P:GCN2-mediated signaling"/>
    <property type="evidence" value="ECO:0007669"/>
    <property type="project" value="TreeGrafter"/>
</dbReference>